<name>A0A6A6RSX1_9PLEO</name>
<feature type="compositionally biased region" description="Polar residues" evidence="1">
    <location>
        <begin position="139"/>
        <end position="152"/>
    </location>
</feature>
<protein>
    <recommendedName>
        <fullName evidence="6">Cryptic loci regulator 2 N-terminal domain-containing protein</fullName>
    </recommendedName>
</protein>
<sequence length="723" mass="80935">MVRKIVVPLRAASDGDPTHRPVGTGYTEVDPPTLYLEKIATEWMRARGEAAPGISYTLERLPDGYAMFQKPRIKDPQHLDKWLYGNPKHKTFDSPNRFYPHFEWMMNNGGNTIDCPCSMCIKGGVLHSSSSHSNSNSNVGARSSVNGSIKSSPPQPAPTRPVASSSAPVPAPQVFKGRPKMVLTGMDASRVDEEGTPDVYRNLIDKLKRHGKLDEAIMEPMSMDWRAEQAILPQLLTKRKEEAQWIPRVGDIVLYIRNIPDGLEFLQSEETGEHQFYDPVNMTFKGAPVWEAGLVGQVPEEPVETNDAIHEGEKEYNVSWSGLRVEPLPNPNDKNKSLSKRYQYVPVSYTRPFFLWRDLLSHDDEDWHPTIKNALTAMSVLSLMGMYRFRGKWPEASIYAHGLYVGSEFLGVGDTVRLMPKADNGEEECTDIMVIRSIQLMMKNLDQASGNDYDDGEPYSSHVWIFGQAYTTEASRSDKQWACDKNIDIPKVADGYGEWYPLHPATKELAVPFRRVLGRLYELDVMQMLLPSTHTSMLDHGHESILEARQFACENDNRIIASPGSSWWWAKSRAEALDLETINGLEVGKYDTDRDPSGWRKKIKLMEGVGKAKDTEGSAPVPDGGGGGSGNGFKNLRSFMAPSSIATPPVRSQGSRQGDSSRKSSMAGSTIGQKRGHAIDVSDDQEEEEEEEEEEEIRQQTRILDDFPTSSQSKKPRVVVRVD</sequence>
<accession>A0A6A6RSX1</accession>
<evidence type="ECO:0000259" key="3">
    <source>
        <dbReference type="Pfam" id="PF16761"/>
    </source>
</evidence>
<dbReference type="GO" id="GO:0033553">
    <property type="term" value="C:rDNA heterochromatin"/>
    <property type="evidence" value="ECO:0007669"/>
    <property type="project" value="TreeGrafter"/>
</dbReference>
<dbReference type="GO" id="GO:0031934">
    <property type="term" value="C:mating-type region heterochromatin"/>
    <property type="evidence" value="ECO:0007669"/>
    <property type="project" value="TreeGrafter"/>
</dbReference>
<dbReference type="GO" id="GO:0070824">
    <property type="term" value="C:SHREC complex"/>
    <property type="evidence" value="ECO:0007669"/>
    <property type="project" value="InterPro"/>
</dbReference>
<feature type="domain" description="Cryptic loci regulator 2 N-terminal" evidence="3">
    <location>
        <begin position="56"/>
        <end position="120"/>
    </location>
</feature>
<dbReference type="PANTHER" id="PTHR38046:SF1">
    <property type="entry name" value="CRYPTIC LOCI REGULATOR 2"/>
    <property type="match status" value="1"/>
</dbReference>
<dbReference type="Pfam" id="PF16761">
    <property type="entry name" value="Clr2_transil"/>
    <property type="match status" value="1"/>
</dbReference>
<evidence type="ECO:0000313" key="4">
    <source>
        <dbReference type="EMBL" id="KAF2638215.1"/>
    </source>
</evidence>
<feature type="region of interest" description="Disordered" evidence="1">
    <location>
        <begin position="128"/>
        <end position="176"/>
    </location>
</feature>
<evidence type="ECO:0000256" key="1">
    <source>
        <dbReference type="SAM" id="MobiDB-lite"/>
    </source>
</evidence>
<dbReference type="GO" id="GO:0030466">
    <property type="term" value="P:silent mating-type cassette heterochromatin formation"/>
    <property type="evidence" value="ECO:0007669"/>
    <property type="project" value="TreeGrafter"/>
</dbReference>
<dbReference type="OrthoDB" id="438224at2759"/>
<evidence type="ECO:0000259" key="2">
    <source>
        <dbReference type="Pfam" id="PF10383"/>
    </source>
</evidence>
<feature type="domain" description="Cryptic loci regulator 2 C-terminal" evidence="2">
    <location>
        <begin position="399"/>
        <end position="522"/>
    </location>
</feature>
<evidence type="ECO:0008006" key="6">
    <source>
        <dbReference type="Google" id="ProtNLM"/>
    </source>
</evidence>
<dbReference type="AlphaFoldDB" id="A0A6A6RSX1"/>
<dbReference type="InterPro" id="IPR031915">
    <property type="entry name" value="Clr2_N"/>
</dbReference>
<dbReference type="InterPro" id="IPR038986">
    <property type="entry name" value="Clr2"/>
</dbReference>
<proteinExistence type="predicted"/>
<feature type="compositionally biased region" description="Acidic residues" evidence="1">
    <location>
        <begin position="681"/>
        <end position="696"/>
    </location>
</feature>
<keyword evidence="5" id="KW-1185">Reference proteome</keyword>
<feature type="compositionally biased region" description="Basic residues" evidence="1">
    <location>
        <begin position="714"/>
        <end position="723"/>
    </location>
</feature>
<dbReference type="EMBL" id="MU006790">
    <property type="protein sequence ID" value="KAF2638215.1"/>
    <property type="molecule type" value="Genomic_DNA"/>
</dbReference>
<gene>
    <name evidence="4" type="ORF">P280DRAFT_78409</name>
</gene>
<reference evidence="4" key="1">
    <citation type="journal article" date="2020" name="Stud. Mycol.">
        <title>101 Dothideomycetes genomes: a test case for predicting lifestyles and emergence of pathogens.</title>
        <authorList>
            <person name="Haridas S."/>
            <person name="Albert R."/>
            <person name="Binder M."/>
            <person name="Bloem J."/>
            <person name="Labutti K."/>
            <person name="Salamov A."/>
            <person name="Andreopoulos B."/>
            <person name="Baker S."/>
            <person name="Barry K."/>
            <person name="Bills G."/>
            <person name="Bluhm B."/>
            <person name="Cannon C."/>
            <person name="Castanera R."/>
            <person name="Culley D."/>
            <person name="Daum C."/>
            <person name="Ezra D."/>
            <person name="Gonzalez J."/>
            <person name="Henrissat B."/>
            <person name="Kuo A."/>
            <person name="Liang C."/>
            <person name="Lipzen A."/>
            <person name="Lutzoni F."/>
            <person name="Magnuson J."/>
            <person name="Mondo S."/>
            <person name="Nolan M."/>
            <person name="Ohm R."/>
            <person name="Pangilinan J."/>
            <person name="Park H.-J."/>
            <person name="Ramirez L."/>
            <person name="Alfaro M."/>
            <person name="Sun H."/>
            <person name="Tritt A."/>
            <person name="Yoshinaga Y."/>
            <person name="Zwiers L.-H."/>
            <person name="Turgeon B."/>
            <person name="Goodwin S."/>
            <person name="Spatafora J."/>
            <person name="Crous P."/>
            <person name="Grigoriev I."/>
        </authorList>
    </citation>
    <scope>NUCLEOTIDE SEQUENCE</scope>
    <source>
        <strain evidence="4">CBS 473.64</strain>
    </source>
</reference>
<feature type="region of interest" description="Disordered" evidence="1">
    <location>
        <begin position="609"/>
        <end position="723"/>
    </location>
</feature>
<feature type="compositionally biased region" description="Low complexity" evidence="1">
    <location>
        <begin position="160"/>
        <end position="174"/>
    </location>
</feature>
<evidence type="ECO:0000313" key="5">
    <source>
        <dbReference type="Proteomes" id="UP000799753"/>
    </source>
</evidence>
<dbReference type="Pfam" id="PF10383">
    <property type="entry name" value="Clr2"/>
    <property type="match status" value="1"/>
</dbReference>
<dbReference type="InterPro" id="IPR018839">
    <property type="entry name" value="Tscrpt-silencing_Clr2_C"/>
</dbReference>
<feature type="compositionally biased region" description="Low complexity" evidence="1">
    <location>
        <begin position="128"/>
        <end position="138"/>
    </location>
</feature>
<dbReference type="PANTHER" id="PTHR38046">
    <property type="entry name" value="CRYPTIC LOCI REGULATOR 2"/>
    <property type="match status" value="1"/>
</dbReference>
<dbReference type="Proteomes" id="UP000799753">
    <property type="component" value="Unassembled WGS sequence"/>
</dbReference>
<organism evidence="4 5">
    <name type="scientific">Massarina eburnea CBS 473.64</name>
    <dbReference type="NCBI Taxonomy" id="1395130"/>
    <lineage>
        <taxon>Eukaryota</taxon>
        <taxon>Fungi</taxon>
        <taxon>Dikarya</taxon>
        <taxon>Ascomycota</taxon>
        <taxon>Pezizomycotina</taxon>
        <taxon>Dothideomycetes</taxon>
        <taxon>Pleosporomycetidae</taxon>
        <taxon>Pleosporales</taxon>
        <taxon>Massarineae</taxon>
        <taxon>Massarinaceae</taxon>
        <taxon>Massarina</taxon>
    </lineage>
</organism>